<reference evidence="8 9" key="1">
    <citation type="submission" date="2017-02" db="EMBL/GenBank/DDBJ databases">
        <title>The new phylogeny of genus Mycobacterium.</title>
        <authorList>
            <person name="Tortoli E."/>
            <person name="Trovato A."/>
            <person name="Cirillo D.M."/>
        </authorList>
    </citation>
    <scope>NUCLEOTIDE SEQUENCE [LARGE SCALE GENOMIC DNA]</scope>
    <source>
        <strain evidence="8 9">DSM 44338</strain>
    </source>
</reference>
<keyword evidence="5" id="KW-0804">Transcription</keyword>
<dbReference type="InterPro" id="IPR052704">
    <property type="entry name" value="ECF_Sigma-70_Domain"/>
</dbReference>
<dbReference type="Proteomes" id="UP000192411">
    <property type="component" value="Unassembled WGS sequence"/>
</dbReference>
<evidence type="ECO:0000256" key="2">
    <source>
        <dbReference type="ARBA" id="ARBA00023015"/>
    </source>
</evidence>
<dbReference type="GO" id="GO:0016987">
    <property type="term" value="F:sigma factor activity"/>
    <property type="evidence" value="ECO:0007669"/>
    <property type="project" value="UniProtKB-KW"/>
</dbReference>
<evidence type="ECO:0000313" key="8">
    <source>
        <dbReference type="EMBL" id="ORB62933.1"/>
    </source>
</evidence>
<dbReference type="AlphaFoldDB" id="A0A1X0JJ88"/>
<name>A0A1X0JJ88_9MYCO</name>
<dbReference type="InterPro" id="IPR013325">
    <property type="entry name" value="RNA_pol_sigma_r2"/>
</dbReference>
<keyword evidence="3" id="KW-0731">Sigma factor</keyword>
<evidence type="ECO:0000259" key="6">
    <source>
        <dbReference type="Pfam" id="PF04542"/>
    </source>
</evidence>
<dbReference type="GO" id="GO:0006352">
    <property type="term" value="P:DNA-templated transcription initiation"/>
    <property type="evidence" value="ECO:0007669"/>
    <property type="project" value="InterPro"/>
</dbReference>
<dbReference type="InterPro" id="IPR014284">
    <property type="entry name" value="RNA_pol_sigma-70_dom"/>
</dbReference>
<dbReference type="NCBIfam" id="TIGR02937">
    <property type="entry name" value="sigma70-ECF"/>
    <property type="match status" value="1"/>
</dbReference>
<dbReference type="SUPFAM" id="SSF88659">
    <property type="entry name" value="Sigma3 and sigma4 domains of RNA polymerase sigma factors"/>
    <property type="match status" value="1"/>
</dbReference>
<dbReference type="GO" id="GO:0003677">
    <property type="term" value="F:DNA binding"/>
    <property type="evidence" value="ECO:0007669"/>
    <property type="project" value="UniProtKB-KW"/>
</dbReference>
<dbReference type="EMBL" id="MVIM01000013">
    <property type="protein sequence ID" value="ORB62933.1"/>
    <property type="molecule type" value="Genomic_DNA"/>
</dbReference>
<dbReference type="SUPFAM" id="SSF88946">
    <property type="entry name" value="Sigma2 domain of RNA polymerase sigma factors"/>
    <property type="match status" value="1"/>
</dbReference>
<evidence type="ECO:0000256" key="4">
    <source>
        <dbReference type="ARBA" id="ARBA00023125"/>
    </source>
</evidence>
<dbReference type="InterPro" id="IPR013324">
    <property type="entry name" value="RNA_pol_sigma_r3/r4-like"/>
</dbReference>
<evidence type="ECO:0000256" key="3">
    <source>
        <dbReference type="ARBA" id="ARBA00023082"/>
    </source>
</evidence>
<dbReference type="PANTHER" id="PTHR30173:SF36">
    <property type="entry name" value="ECF RNA POLYMERASE SIGMA FACTOR SIGJ"/>
    <property type="match status" value="1"/>
</dbReference>
<organism evidence="8 9">
    <name type="scientific">Mycolicibacterium tusciae</name>
    <dbReference type="NCBI Taxonomy" id="75922"/>
    <lineage>
        <taxon>Bacteria</taxon>
        <taxon>Bacillati</taxon>
        <taxon>Actinomycetota</taxon>
        <taxon>Actinomycetes</taxon>
        <taxon>Mycobacteriales</taxon>
        <taxon>Mycobacteriaceae</taxon>
        <taxon>Mycolicibacterium</taxon>
    </lineage>
</organism>
<keyword evidence="4" id="KW-0238">DNA-binding</keyword>
<feature type="domain" description="RNA polymerase sigma factor 70 region 4 type 2" evidence="7">
    <location>
        <begin position="112"/>
        <end position="163"/>
    </location>
</feature>
<dbReference type="CDD" id="cd06171">
    <property type="entry name" value="Sigma70_r4"/>
    <property type="match status" value="1"/>
</dbReference>
<dbReference type="InterPro" id="IPR007627">
    <property type="entry name" value="RNA_pol_sigma70_r2"/>
</dbReference>
<dbReference type="InterPro" id="IPR036388">
    <property type="entry name" value="WH-like_DNA-bd_sf"/>
</dbReference>
<evidence type="ECO:0000256" key="5">
    <source>
        <dbReference type="ARBA" id="ARBA00023163"/>
    </source>
</evidence>
<evidence type="ECO:0000256" key="1">
    <source>
        <dbReference type="ARBA" id="ARBA00010641"/>
    </source>
</evidence>
<comment type="caution">
    <text evidence="8">The sequence shown here is derived from an EMBL/GenBank/DDBJ whole genome shotgun (WGS) entry which is preliminary data.</text>
</comment>
<dbReference type="OrthoDB" id="3211555at2"/>
<dbReference type="Pfam" id="PF04542">
    <property type="entry name" value="Sigma70_r2"/>
    <property type="match status" value="1"/>
</dbReference>
<feature type="domain" description="RNA polymerase sigma-70 region 2" evidence="6">
    <location>
        <begin position="15"/>
        <end position="78"/>
    </location>
</feature>
<protein>
    <submittedName>
        <fullName evidence="8">RNA polymerase subunit sigma-24</fullName>
    </submittedName>
</protein>
<evidence type="ECO:0000313" key="9">
    <source>
        <dbReference type="Proteomes" id="UP000192411"/>
    </source>
</evidence>
<keyword evidence="9" id="KW-1185">Reference proteome</keyword>
<sequence length="207" mass="23107">MSMSHQSVEDAAVTFSSCRDRLFGIAFRILNDSAAAEDIVQDAWVRWQTCDRNVVLDPPAFLTTTTKRLCINALQSARARHETHAAPWLPDPVDPHADPQRRIEQCEALELAALTLLERLSPPERAAYVLREAFDYSYAEIARIVEVTQANARQLVSRARKRLVAERREEPTGAEQKRMVVALTVATHSGDLATLETVLTEDIAMAA</sequence>
<dbReference type="Gene3D" id="1.10.10.10">
    <property type="entry name" value="Winged helix-like DNA-binding domain superfamily/Winged helix DNA-binding domain"/>
    <property type="match status" value="1"/>
</dbReference>
<dbReference type="Pfam" id="PF08281">
    <property type="entry name" value="Sigma70_r4_2"/>
    <property type="match status" value="1"/>
</dbReference>
<keyword evidence="2" id="KW-0805">Transcription regulation</keyword>
<dbReference type="InterPro" id="IPR013249">
    <property type="entry name" value="RNA_pol_sigma70_r4_t2"/>
</dbReference>
<evidence type="ECO:0000259" key="7">
    <source>
        <dbReference type="Pfam" id="PF08281"/>
    </source>
</evidence>
<dbReference type="STRING" id="75922.BST47_21605"/>
<dbReference type="PANTHER" id="PTHR30173">
    <property type="entry name" value="SIGMA 19 FACTOR"/>
    <property type="match status" value="1"/>
</dbReference>
<gene>
    <name evidence="8" type="ORF">BST47_21605</name>
</gene>
<accession>A0A1X0JJ88</accession>
<proteinExistence type="inferred from homology"/>
<dbReference type="Gene3D" id="1.10.1740.10">
    <property type="match status" value="1"/>
</dbReference>
<comment type="similarity">
    <text evidence="1">Belongs to the sigma-70 factor family. ECF subfamily.</text>
</comment>